<gene>
    <name evidence="1" type="ORF">SAMN05216313_15122</name>
</gene>
<evidence type="ECO:0000313" key="2">
    <source>
        <dbReference type="Proteomes" id="UP000198508"/>
    </source>
</evidence>
<dbReference type="InterPro" id="IPR029044">
    <property type="entry name" value="Nucleotide-diphossugar_trans"/>
</dbReference>
<evidence type="ECO:0000313" key="1">
    <source>
        <dbReference type="EMBL" id="SEU19731.1"/>
    </source>
</evidence>
<protein>
    <submittedName>
        <fullName evidence="1">Glycosyltransferase, GT2 family</fullName>
    </submittedName>
</protein>
<keyword evidence="1" id="KW-0808">Transferase</keyword>
<dbReference type="GO" id="GO:0016740">
    <property type="term" value="F:transferase activity"/>
    <property type="evidence" value="ECO:0007669"/>
    <property type="project" value="UniProtKB-KW"/>
</dbReference>
<dbReference type="RefSeq" id="WP_092371520.1">
    <property type="nucleotide sequence ID" value="NZ_FOIM01000051.1"/>
</dbReference>
<accession>A0A1I0K926</accession>
<sequence length="613" mass="72106">MRLQTILLPMEGICNVTEMYFHKAGSRIDFDGYFNLFYIEKRKHYTELQGLRLKLTLKGYGRVFLMHNRQVLKEEILREHIETEYCFEFPYFHTENGVFWFALEEADCDEKIMRGYYEGFVPNPRAVNLVAAICTYKRESYILRNLKTIREQFFCRSEELDAATHMRLWLIDNGKTLKDQKEICQLITAVNAQNSNGGERIRIYPNRNAGGSGGFTRGMLEAIKQKERLGLTHILLMDDDALFDPDLFVRVYGFLSTLKEMYHTITLGGTLLREDYPYIQQACGEWFDHFAVRNEHPLMDLRFYQNCTSPFLCESAYGQKRYSGWWCCCYSLEVVKSNNLPIPLFLHHDDIEFGIRNRKNGIVFLNGVGVWHKGFELTFTGANLYYDVRNSLITTALYEPRRTTWEVKKWIWKRITAATIEFRYAEAKLVYQGLIDFCKGPDWLYSQDPEKLNTAVRSQTILPQIEDLKKELTPDEYDGILQEIDQYRKTFGIETLRGYYSPEHRNAGVLKKVTFNGWLLPADKKLKAISATDSPFAVYRKKRVVLFEPFSGKGMVARREFWEFWRTMGFYIKASRTVDRHYKRAALEYRERLGEITSQEAWEKYLGLSECKN</sequence>
<organism evidence="1 2">
    <name type="scientific">Enterocloster lavalensis</name>
    <dbReference type="NCBI Taxonomy" id="460384"/>
    <lineage>
        <taxon>Bacteria</taxon>
        <taxon>Bacillati</taxon>
        <taxon>Bacillota</taxon>
        <taxon>Clostridia</taxon>
        <taxon>Lachnospirales</taxon>
        <taxon>Lachnospiraceae</taxon>
        <taxon>Enterocloster</taxon>
    </lineage>
</organism>
<keyword evidence="2" id="KW-1185">Reference proteome</keyword>
<dbReference type="Gene3D" id="3.90.550.60">
    <property type="match status" value="1"/>
</dbReference>
<dbReference type="Pfam" id="PF13641">
    <property type="entry name" value="Glyco_tranf_2_3"/>
    <property type="match status" value="1"/>
</dbReference>
<reference evidence="2" key="1">
    <citation type="submission" date="2016-10" db="EMBL/GenBank/DDBJ databases">
        <authorList>
            <person name="Varghese N."/>
            <person name="Submissions S."/>
        </authorList>
    </citation>
    <scope>NUCLEOTIDE SEQUENCE [LARGE SCALE GENOMIC DNA]</scope>
    <source>
        <strain evidence="2">NLAE-zl-G277</strain>
    </source>
</reference>
<dbReference type="Proteomes" id="UP000198508">
    <property type="component" value="Unassembled WGS sequence"/>
</dbReference>
<dbReference type="STRING" id="460384.SAMN05216313_15122"/>
<dbReference type="SUPFAM" id="SSF53448">
    <property type="entry name" value="Nucleotide-diphospho-sugar transferases"/>
    <property type="match status" value="1"/>
</dbReference>
<proteinExistence type="predicted"/>
<dbReference type="AlphaFoldDB" id="A0A1I0K926"/>
<dbReference type="EMBL" id="FOIM01000051">
    <property type="protein sequence ID" value="SEU19731.1"/>
    <property type="molecule type" value="Genomic_DNA"/>
</dbReference>
<name>A0A1I0K926_9FIRM</name>